<keyword evidence="14" id="KW-1185">Reference proteome</keyword>
<dbReference type="GO" id="GO:0016301">
    <property type="term" value="F:kinase activity"/>
    <property type="evidence" value="ECO:0007669"/>
    <property type="project" value="UniProtKB-KW"/>
</dbReference>
<evidence type="ECO:0000256" key="5">
    <source>
        <dbReference type="ARBA" id="ARBA00022741"/>
    </source>
</evidence>
<dbReference type="Proteomes" id="UP001595823">
    <property type="component" value="Unassembled WGS sequence"/>
</dbReference>
<feature type="transmembrane region" description="Helical" evidence="9">
    <location>
        <begin position="9"/>
        <end position="33"/>
    </location>
</feature>
<feature type="transmembrane region" description="Helical" evidence="9">
    <location>
        <begin position="103"/>
        <end position="130"/>
    </location>
</feature>
<dbReference type="EMBL" id="JBHSDK010000021">
    <property type="protein sequence ID" value="MFC4336587.1"/>
    <property type="molecule type" value="Genomic_DNA"/>
</dbReference>
<dbReference type="InterPro" id="IPR036890">
    <property type="entry name" value="HATPase_C_sf"/>
</dbReference>
<comment type="catalytic activity">
    <reaction evidence="1">
        <text>ATP + protein L-histidine = ADP + protein N-phospho-L-histidine.</text>
        <dbReference type="EC" id="2.7.13.3"/>
    </reaction>
</comment>
<protein>
    <recommendedName>
        <fullName evidence="2">histidine kinase</fullName>
        <ecNumber evidence="2">2.7.13.3</ecNumber>
    </recommendedName>
</protein>
<dbReference type="Pfam" id="PF13796">
    <property type="entry name" value="Sensor"/>
    <property type="match status" value="1"/>
</dbReference>
<keyword evidence="4" id="KW-0808">Transferase</keyword>
<feature type="domain" description="Putative sensor" evidence="12">
    <location>
        <begin position="16"/>
        <end position="194"/>
    </location>
</feature>
<dbReference type="EC" id="2.7.13.3" evidence="2"/>
<evidence type="ECO:0000259" key="10">
    <source>
        <dbReference type="Pfam" id="PF02518"/>
    </source>
</evidence>
<evidence type="ECO:0000313" key="13">
    <source>
        <dbReference type="EMBL" id="MFC4336587.1"/>
    </source>
</evidence>
<evidence type="ECO:0000313" key="14">
    <source>
        <dbReference type="Proteomes" id="UP001595823"/>
    </source>
</evidence>
<keyword evidence="9" id="KW-1133">Transmembrane helix</keyword>
<dbReference type="InterPro" id="IPR050482">
    <property type="entry name" value="Sensor_HK_TwoCompSys"/>
</dbReference>
<evidence type="ECO:0000256" key="4">
    <source>
        <dbReference type="ARBA" id="ARBA00022679"/>
    </source>
</evidence>
<reference evidence="14" key="1">
    <citation type="journal article" date="2019" name="Int. J. Syst. Evol. Microbiol.">
        <title>The Global Catalogue of Microorganisms (GCM) 10K type strain sequencing project: providing services to taxonomists for standard genome sequencing and annotation.</title>
        <authorList>
            <consortium name="The Broad Institute Genomics Platform"/>
            <consortium name="The Broad Institute Genome Sequencing Center for Infectious Disease"/>
            <person name="Wu L."/>
            <person name="Ma J."/>
        </authorList>
    </citation>
    <scope>NUCLEOTIDE SEQUENCE [LARGE SCALE GENOMIC DNA]</scope>
    <source>
        <strain evidence="14">IBRC-M 10908</strain>
    </source>
</reference>
<accession>A0ABV8U1U0</accession>
<keyword evidence="8" id="KW-0902">Two-component regulatory system</keyword>
<evidence type="ECO:0000256" key="6">
    <source>
        <dbReference type="ARBA" id="ARBA00022777"/>
    </source>
</evidence>
<evidence type="ECO:0000256" key="9">
    <source>
        <dbReference type="SAM" id="Phobius"/>
    </source>
</evidence>
<proteinExistence type="predicted"/>
<gene>
    <name evidence="13" type="ORF">ACFPET_15390</name>
</gene>
<evidence type="ECO:0000256" key="2">
    <source>
        <dbReference type="ARBA" id="ARBA00012438"/>
    </source>
</evidence>
<keyword evidence="6 13" id="KW-0418">Kinase</keyword>
<evidence type="ECO:0000256" key="1">
    <source>
        <dbReference type="ARBA" id="ARBA00000085"/>
    </source>
</evidence>
<dbReference type="RefSeq" id="WP_380622670.1">
    <property type="nucleotide sequence ID" value="NZ_JBHSDK010000021.1"/>
</dbReference>
<feature type="domain" description="Signal transduction histidine kinase subgroup 3 dimerisation and phosphoacceptor" evidence="11">
    <location>
        <begin position="223"/>
        <end position="289"/>
    </location>
</feature>
<keyword evidence="7" id="KW-0067">ATP-binding</keyword>
<evidence type="ECO:0000259" key="11">
    <source>
        <dbReference type="Pfam" id="PF07730"/>
    </source>
</evidence>
<dbReference type="CDD" id="cd16917">
    <property type="entry name" value="HATPase_UhpB-NarQ-NarX-like"/>
    <property type="match status" value="1"/>
</dbReference>
<evidence type="ECO:0000259" key="12">
    <source>
        <dbReference type="Pfam" id="PF13796"/>
    </source>
</evidence>
<dbReference type="InterPro" id="IPR011712">
    <property type="entry name" value="Sig_transdc_His_kin_sub3_dim/P"/>
</dbReference>
<comment type="caution">
    <text evidence="13">The sequence shown here is derived from an EMBL/GenBank/DDBJ whole genome shotgun (WGS) entry which is preliminary data.</text>
</comment>
<dbReference type="PANTHER" id="PTHR24421">
    <property type="entry name" value="NITRATE/NITRITE SENSOR PROTEIN NARX-RELATED"/>
    <property type="match status" value="1"/>
</dbReference>
<dbReference type="InterPro" id="IPR003594">
    <property type="entry name" value="HATPase_dom"/>
</dbReference>
<dbReference type="PANTHER" id="PTHR24421:SF10">
    <property type="entry name" value="NITRATE_NITRITE SENSOR PROTEIN NARQ"/>
    <property type="match status" value="1"/>
</dbReference>
<name>A0ABV8U1U0_9ACTN</name>
<dbReference type="Gene3D" id="1.20.5.1930">
    <property type="match status" value="1"/>
</dbReference>
<keyword evidence="9" id="KW-0812">Transmembrane</keyword>
<dbReference type="Pfam" id="PF02518">
    <property type="entry name" value="HATPase_c"/>
    <property type="match status" value="1"/>
</dbReference>
<evidence type="ECO:0000256" key="8">
    <source>
        <dbReference type="ARBA" id="ARBA00023012"/>
    </source>
</evidence>
<feature type="domain" description="Histidine kinase/HSP90-like ATPase" evidence="10">
    <location>
        <begin position="328"/>
        <end position="411"/>
    </location>
</feature>
<keyword evidence="5" id="KW-0547">Nucleotide-binding</keyword>
<keyword evidence="9" id="KW-0472">Membrane</keyword>
<dbReference type="SUPFAM" id="SSF55874">
    <property type="entry name" value="ATPase domain of HSP90 chaperone/DNA topoisomerase II/histidine kinase"/>
    <property type="match status" value="1"/>
</dbReference>
<evidence type="ECO:0000256" key="3">
    <source>
        <dbReference type="ARBA" id="ARBA00022553"/>
    </source>
</evidence>
<dbReference type="Gene3D" id="3.30.565.10">
    <property type="entry name" value="Histidine kinase-like ATPase, C-terminal domain"/>
    <property type="match status" value="1"/>
</dbReference>
<feature type="transmembrane region" description="Helical" evidence="9">
    <location>
        <begin position="39"/>
        <end position="59"/>
    </location>
</feature>
<organism evidence="13 14">
    <name type="scientific">Salininema proteolyticum</name>
    <dbReference type="NCBI Taxonomy" id="1607685"/>
    <lineage>
        <taxon>Bacteria</taxon>
        <taxon>Bacillati</taxon>
        <taxon>Actinomycetota</taxon>
        <taxon>Actinomycetes</taxon>
        <taxon>Glycomycetales</taxon>
        <taxon>Glycomycetaceae</taxon>
        <taxon>Salininema</taxon>
    </lineage>
</organism>
<keyword evidence="3" id="KW-0597">Phosphoprotein</keyword>
<dbReference type="Pfam" id="PF07730">
    <property type="entry name" value="HisKA_3"/>
    <property type="match status" value="1"/>
</dbReference>
<feature type="transmembrane region" description="Helical" evidence="9">
    <location>
        <begin position="159"/>
        <end position="178"/>
    </location>
</feature>
<sequence>MSTKIAERLVLLWSTTALLLAALTGVGLIAFAAASGMLVLFWIGIPATLLSFAAIRAWANWHRRALLRYCGHEIGVPYREPEARSWDRRLLAWVKQAATWRDVAWLAINSTLGVLVYTLLLAVLVGGIYLTVHPFLNWWVYDHQSALAPVATLNSDSPWRAFLFLPVGLLLIATWWHWGLRLVRWYTRMANVLLGPTRAMRLQRRVSELSRSRADTVEAAAAELRRIERDLHDGAQARLVALALNLGLAEEVLATSPQQARKLVVEARHETQSVLSDIRDLVRGIYPPVLADRGLSGALVSTALGHPLPVAVVDTAQVSLPLPLESAMYFAANEVLTNVSKYARAGEVTMTASTTDDGYRLEIVDDGRGGARFTPGGGLEGIRRRLEPFDGAISVYSPEGGPTRVAIEVPCDDMKPRRAPTHREDGPST</sequence>
<evidence type="ECO:0000256" key="7">
    <source>
        <dbReference type="ARBA" id="ARBA00022840"/>
    </source>
</evidence>
<dbReference type="InterPro" id="IPR025828">
    <property type="entry name" value="Put_sensor_dom"/>
</dbReference>